<name>A0A6I4IZG9_9SPHN</name>
<evidence type="ECO:0000313" key="3">
    <source>
        <dbReference type="EMBL" id="MVO76811.1"/>
    </source>
</evidence>
<dbReference type="InterPro" id="IPR012334">
    <property type="entry name" value="Pectin_lyas_fold"/>
</dbReference>
<dbReference type="InterPro" id="IPR008638">
    <property type="entry name" value="FhaB/CdiA-like_TPS"/>
</dbReference>
<evidence type="ECO:0000256" key="1">
    <source>
        <dbReference type="SAM" id="SignalP"/>
    </source>
</evidence>
<organism evidence="3 4">
    <name type="scientific">Sphingomonas horti</name>
    <dbReference type="NCBI Taxonomy" id="2682842"/>
    <lineage>
        <taxon>Bacteria</taxon>
        <taxon>Pseudomonadati</taxon>
        <taxon>Pseudomonadota</taxon>
        <taxon>Alphaproteobacteria</taxon>
        <taxon>Sphingomonadales</taxon>
        <taxon>Sphingomonadaceae</taxon>
        <taxon>Sphingomonas</taxon>
    </lineage>
</organism>
<sequence>MSAAITSHGRARAALRHTLLRGTALALCAAISSPAAGQTLPVVSNAGGATITNPTADSLQVDINGANRVVTYDSFKLGTSNSATEALIFKNSGVAGQFTAVNRVTGGGGSEIWGSITAQDSVNVWLIDPAGITFGTTGTFSGNSLVLSTLDFKNANFNAPQFAGTSDKSVTLSPGSMLTANNGSLFALAQQIDASGALRAYNGAIALVATQDISFTDIVGSPLAFTINKGTELSGALVSASGTLDAQRIALAGGTELAMTAALLNVQPGARLTATAAGDSIILATDDQGTIVTNASQTAAIAASGRLVTTDASGNIVVNSNDTATVDADVTAPGYYYVTGAKGVVLGKDNMTVTQRAGGEVKITATTGDVLGKGALTLQSNSDGVLTEPLTLKAADAAGKVDFNAATTLLGGKALESAVVVTGGAGIALGDVTAKSLGSDGTTLTSAGAISLGNVNVADGLAIKSTGDSVTAVSLTAAGDIAVQANTNFQATKAVSNGGALALTATTGDIALATGTAATSATLNAGGKATGGSVSAGNNTSVTAGGAITFASLAATAGSVTATGGSVDVGTVSAGTAATLKSSAGNVRLGNGQAGTNVVVDSKALATVEGDVAAGGNYSVTGATGVVLGDGATRTQSAAGSVTVTAAANDVIGKANLTLQSNSDGAGAEDLTLTAARAVDFQTASLLRGGTASQSRVLVMGPTAITLYDVKAKSLSTDGVTLTSNGPIALHDVTVTDSLAIKSANSSIMGGTLTSGGALSLTATNGDIALTTGTAATDATLNAGGKATGGSVSAGNNTSVTAGGAITFASLAATAGSVTATGGSVDVGTVSAGTEATLKSSAGNVRLGNGQAGTNVVVDSKALATVEGDVAAGGNYSVTGATGVVLGDGATRTQSAAGSVTVTAAANDVIGKANLALQSNSDGAGAEPLTITAAGLVNFSTATISGGIAGARSNVTIDGGTSVALNTVTGANVTLKAGGALTGASATAETGNVTAIAGSIDFGGFAAMNDVSATAGVVTLDSAIAGNGVMITASNGDARLGTGSAGITDVVVAAADIATVDGDIVAKRDYIVTGQNGVVLGTSGTPVSQKAERNVMVAATTTGDVVGRDGLTLQSEATGASAGPLTISAAGAVSFATETNITGGIFHARADVTIDGGTSVGLGTVTGANVALTAGGALTGESASAETGNLTASAGSIDFGGFAAADNVTATAGNIKLVSATATKMALTAKATAGDLTLGAGRAGTNATLTATGSADVDDAAAGSNILIDAAAGNARLGAGTAGTDIAITAGQSATVDRDISAGNDYVVTGGTGVVLGDGQARTHSAGNAVTITATTGNIVGSDKLTLQSNKAGANAAGALQLDAANGSISFASAAVDESKDSTVVAGLATGDANNRSDLLVRTGSSGSLTLGTVTARKMRSIRDPASVRLAGPATLGATTLDEALDLATANGAIRTTSITINDPGASLRLSAGGASSDLTTTGVLKVNAADILLTAGQDIDLARASFFIDEEGNPTANTVGMLAGKNAVVANVEAAEDVAIQTGQDLSFSAITAGDDIDIVAGGSVTGGSLTSTGQGADNSAVRFAEPAGDPAAIKVAGAAPDGHNISVSAGRNVGSAPGLPRDPGLILASFRAGSLTATADTGDIRIGLATARTDDIHSMAAGSVSGLNDQGTPTDGLAISAPGSVNMNVAGTVELTSLTAAQVTITAGSLLRVTDGNVTGSATLETTSGGSGPFRNVPAPVVPGYGAADLKAARNIMVTANGAGQFGTLDAGQDIDVSASALTVGTANAGGGSLSLLARAGLLALGTGTAATTATLVKRDDDGDGLAIASDVLTADTVTGGTGVEIRSATDAIVTSQAKATANDLFASATRDVLTEAGTAGRTTAIVAGRDLFATTLSAGEDVAAAAGRDASFGTVAAGDNVTLRAETGALMLNSATTAGGGGDDLAYLLATSKAGTADAIMASGVLVNGDVSLNAKTNVTATTAVTAVGTLAIRAGGNASSTDKLSAAEDVSINAGGAAAFNTIAAGDDIDVAAAGAVSLPSALAGSNIRIVSASMAVGDAIASKGALVFTAETGDLALSNGFAGTDATLSALGGSATGGIVRAGGGNITVNAGPLLSFSELIASGSVSGSAGTVLVGGATAGSSIGLNAGAGRLDLGTGSAGTTIELLKRGASDVLNAGTLSAGTGITIRSETGALVQSATTTKGDLTVNAANDASLGSGAAAAGSLAILAGGSATSGTKLSAFEDVAVRTGGAASLAMIAAGDDIDVLGGDTVSIAAASADKSGGDTRFANLSLASAGQASGIQFAAGDPELSGSNIRVKAAAISLGEATASKGALTLTALNGSLAITKGTAGTNATLIAAGSGQRLTIGGGGLNASGQILLDSAGDIAIGGMVSAGGANPNLTLRNSGAGATVIGEGAGSGSFNLADAEMDNLSAANIVVDSGAQDVTFGQLSVAPGTGTSSLRFLGTGTVELKGAITMGGASSSSAPSRTLQIGGGAGPAAVVTGTTPLAALIQADVSAASLKLDDGIVDLRAKRIVFGSGGSIARYVKASPDLVSTDISRPSSNIYQPSGPTTFLSAGRLLVSYSDFALFQKTLPAGGGADINRSGLSTDPSLQLFSTGDNVSNSFAMFGTVNGLVSSAAAVPPVFFDDVGGRRTNRVTQVNSRVNGCVIGAPDKGCLNTDPPRPNFSVYDQRQTQLFGRAEDASLFFNPLIGRGNEGLIVDIADAPVGIDTIDCPPDDASCKNPGDEK</sequence>
<feature type="chain" id="PRO_5026242907" evidence="1">
    <location>
        <begin position="38"/>
        <end position="2757"/>
    </location>
</feature>
<dbReference type="RefSeq" id="WP_157025640.1">
    <property type="nucleotide sequence ID" value="NZ_WQMS01000001.1"/>
</dbReference>
<dbReference type="EMBL" id="WQMS01000001">
    <property type="protein sequence ID" value="MVO76811.1"/>
    <property type="molecule type" value="Genomic_DNA"/>
</dbReference>
<dbReference type="Proteomes" id="UP000441389">
    <property type="component" value="Unassembled WGS sequence"/>
</dbReference>
<evidence type="ECO:0000313" key="4">
    <source>
        <dbReference type="Proteomes" id="UP000441389"/>
    </source>
</evidence>
<dbReference type="Gene3D" id="2.160.20.10">
    <property type="entry name" value="Single-stranded right-handed beta-helix, Pectin lyase-like"/>
    <property type="match status" value="1"/>
</dbReference>
<feature type="domain" description="Filamentous haemagglutinin FhaB/tRNA nuclease CdiA-like TPS" evidence="2">
    <location>
        <begin position="66"/>
        <end position="284"/>
    </location>
</feature>
<dbReference type="Pfam" id="PF05860">
    <property type="entry name" value="TPS"/>
    <property type="match status" value="1"/>
</dbReference>
<dbReference type="SUPFAM" id="SSF51126">
    <property type="entry name" value="Pectin lyase-like"/>
    <property type="match status" value="1"/>
</dbReference>
<keyword evidence="1" id="KW-0732">Signal</keyword>
<reference evidence="3 4" key="1">
    <citation type="submission" date="2019-12" db="EMBL/GenBank/DDBJ databases">
        <authorList>
            <person name="Huq M.A."/>
        </authorList>
    </citation>
    <scope>NUCLEOTIDE SEQUENCE [LARGE SCALE GENOMIC DNA]</scope>
    <source>
        <strain evidence="3 4">MAH-20</strain>
    </source>
</reference>
<proteinExistence type="predicted"/>
<dbReference type="NCBIfam" id="TIGR01901">
    <property type="entry name" value="adhes_NPXG"/>
    <property type="match status" value="1"/>
</dbReference>
<feature type="signal peptide" evidence="1">
    <location>
        <begin position="1"/>
        <end position="37"/>
    </location>
</feature>
<keyword evidence="4" id="KW-1185">Reference proteome</keyword>
<accession>A0A6I4IZG9</accession>
<dbReference type="InterPro" id="IPR011050">
    <property type="entry name" value="Pectin_lyase_fold/virulence"/>
</dbReference>
<gene>
    <name evidence="3" type="ORF">GON01_02495</name>
</gene>
<comment type="caution">
    <text evidence="3">The sequence shown here is derived from an EMBL/GenBank/DDBJ whole genome shotgun (WGS) entry which is preliminary data.</text>
</comment>
<protein>
    <submittedName>
        <fullName evidence="3">Filamentous hemagglutinin N-terminal domain-containing protein</fullName>
    </submittedName>
</protein>
<evidence type="ECO:0000259" key="2">
    <source>
        <dbReference type="Pfam" id="PF05860"/>
    </source>
</evidence>